<dbReference type="PATRIC" id="fig|1237149.3.peg.1100"/>
<protein>
    <submittedName>
        <fullName evidence="4">Putative hydrolase</fullName>
    </submittedName>
</protein>
<dbReference type="STRING" id="1237149.C900_00867"/>
<dbReference type="AlphaFoldDB" id="L8JV58"/>
<keyword evidence="2" id="KW-0732">Signal</keyword>
<comment type="caution">
    <text evidence="4">The sequence shown here is derived from an EMBL/GenBank/DDBJ whole genome shotgun (WGS) entry which is preliminary data.</text>
</comment>
<dbReference type="InterPro" id="IPR050266">
    <property type="entry name" value="AB_hydrolase_sf"/>
</dbReference>
<dbReference type="PANTHER" id="PTHR43798:SF31">
    <property type="entry name" value="AB HYDROLASE SUPERFAMILY PROTEIN YCLE"/>
    <property type="match status" value="1"/>
</dbReference>
<evidence type="ECO:0000313" key="4">
    <source>
        <dbReference type="EMBL" id="ELR72906.1"/>
    </source>
</evidence>
<dbReference type="InterPro" id="IPR029058">
    <property type="entry name" value="AB_hydrolase_fold"/>
</dbReference>
<dbReference type="RefSeq" id="WP_009578569.1">
    <property type="nucleotide sequence ID" value="NZ_AMZN01000014.1"/>
</dbReference>
<feature type="domain" description="AB hydrolase-1" evidence="3">
    <location>
        <begin position="63"/>
        <end position="290"/>
    </location>
</feature>
<feature type="chain" id="PRO_5003994081" evidence="2">
    <location>
        <begin position="20"/>
        <end position="306"/>
    </location>
</feature>
<accession>L8JV58</accession>
<dbReference type="Proteomes" id="UP000011135">
    <property type="component" value="Unassembled WGS sequence"/>
</dbReference>
<dbReference type="Pfam" id="PF12697">
    <property type="entry name" value="Abhydrolase_6"/>
    <property type="match status" value="1"/>
</dbReference>
<evidence type="ECO:0000256" key="2">
    <source>
        <dbReference type="SAM" id="SignalP"/>
    </source>
</evidence>
<keyword evidence="1 4" id="KW-0378">Hydrolase</keyword>
<feature type="signal peptide" evidence="2">
    <location>
        <begin position="1"/>
        <end position="19"/>
    </location>
</feature>
<evidence type="ECO:0000313" key="5">
    <source>
        <dbReference type="Proteomes" id="UP000011135"/>
    </source>
</evidence>
<dbReference type="SUPFAM" id="SSF53474">
    <property type="entry name" value="alpha/beta-Hydrolases"/>
    <property type="match status" value="1"/>
</dbReference>
<dbReference type="Gene3D" id="3.40.50.1820">
    <property type="entry name" value="alpha/beta hydrolase"/>
    <property type="match status" value="1"/>
</dbReference>
<proteinExistence type="predicted"/>
<dbReference type="GO" id="GO:0016787">
    <property type="term" value="F:hydrolase activity"/>
    <property type="evidence" value="ECO:0007669"/>
    <property type="project" value="UniProtKB-KW"/>
</dbReference>
<dbReference type="GO" id="GO:0016020">
    <property type="term" value="C:membrane"/>
    <property type="evidence" value="ECO:0007669"/>
    <property type="project" value="TreeGrafter"/>
</dbReference>
<dbReference type="PROSITE" id="PS51257">
    <property type="entry name" value="PROKAR_LIPOPROTEIN"/>
    <property type="match status" value="1"/>
</dbReference>
<dbReference type="InterPro" id="IPR000073">
    <property type="entry name" value="AB_hydrolase_1"/>
</dbReference>
<dbReference type="EMBL" id="AMZN01000014">
    <property type="protein sequence ID" value="ELR72906.1"/>
    <property type="molecule type" value="Genomic_DNA"/>
</dbReference>
<dbReference type="PANTHER" id="PTHR43798">
    <property type="entry name" value="MONOACYLGLYCEROL LIPASE"/>
    <property type="match status" value="1"/>
</dbReference>
<evidence type="ECO:0000259" key="3">
    <source>
        <dbReference type="Pfam" id="PF12697"/>
    </source>
</evidence>
<evidence type="ECO:0000256" key="1">
    <source>
        <dbReference type="ARBA" id="ARBA00022801"/>
    </source>
</evidence>
<name>L8JV58_9BACT</name>
<gene>
    <name evidence="4" type="ORF">C900_00867</name>
</gene>
<dbReference type="OrthoDB" id="9780932at2"/>
<organism evidence="4 5">
    <name type="scientific">Fulvivirga imtechensis AK7</name>
    <dbReference type="NCBI Taxonomy" id="1237149"/>
    <lineage>
        <taxon>Bacteria</taxon>
        <taxon>Pseudomonadati</taxon>
        <taxon>Bacteroidota</taxon>
        <taxon>Cytophagia</taxon>
        <taxon>Cytophagales</taxon>
        <taxon>Fulvivirgaceae</taxon>
        <taxon>Fulvivirga</taxon>
    </lineage>
</organism>
<sequence length="306" mass="33306">MYSTIKFYLLITASMAIYACNGSKTSNEEASADADATASPEVRVNNNGVFIAHKSCGDGDTTLLFVHGWAIDQTYWSGQVEAFCPDYRVVTIDLPGHGSSGSDRDSWTVEDYAGDVKAVIDQLHLNNVILIGHSMAGDIILEAGINNDKVIALVGVDNFKDVGFEYTEEIQAQISGFIDQLKTNFDTVATAYSKTYLFHPTTDSAIVDRVITNVVEIDSSIATTTLQKLFEYAPKEADRLSQLDKELYLINSSATPTDSTGLKSTGVSYKILDIGPTGHYPMVEAPEKFNTLLRSALEDINADANE</sequence>
<dbReference type="eggNOG" id="COG0596">
    <property type="taxonomic scope" value="Bacteria"/>
</dbReference>
<keyword evidence="5" id="KW-1185">Reference proteome</keyword>
<reference evidence="4 5" key="1">
    <citation type="submission" date="2012-12" db="EMBL/GenBank/DDBJ databases">
        <title>Genome assembly of Fulvivirga imtechensis AK7.</title>
        <authorList>
            <person name="Nupur N."/>
            <person name="Khatri I."/>
            <person name="Kumar R."/>
            <person name="Subramanian S."/>
            <person name="Pinnaka A."/>
        </authorList>
    </citation>
    <scope>NUCLEOTIDE SEQUENCE [LARGE SCALE GENOMIC DNA]</scope>
    <source>
        <strain evidence="4 5">AK7</strain>
    </source>
</reference>